<organism evidence="1 2">
    <name type="scientific">Hafnia alvei ATCC 51873</name>
    <dbReference type="NCBI Taxonomy" id="1002364"/>
    <lineage>
        <taxon>Bacteria</taxon>
        <taxon>Pseudomonadati</taxon>
        <taxon>Pseudomonadota</taxon>
        <taxon>Gammaproteobacteria</taxon>
        <taxon>Enterobacterales</taxon>
        <taxon>Hafniaceae</taxon>
        <taxon>Hafnia</taxon>
    </lineage>
</organism>
<name>G9Y6Q7_HAFAL</name>
<reference evidence="1 2" key="1">
    <citation type="submission" date="2011-08" db="EMBL/GenBank/DDBJ databases">
        <authorList>
            <person name="Weinstock G."/>
            <person name="Sodergren E."/>
            <person name="Clifton S."/>
            <person name="Fulton L."/>
            <person name="Fulton B."/>
            <person name="Courtney L."/>
            <person name="Fronick C."/>
            <person name="Harrison M."/>
            <person name="Strong C."/>
            <person name="Farmer C."/>
            <person name="Delahaunty K."/>
            <person name="Markovic C."/>
            <person name="Hall O."/>
            <person name="Minx P."/>
            <person name="Tomlinson C."/>
            <person name="Mitreva M."/>
            <person name="Hou S."/>
            <person name="Chen J."/>
            <person name="Wollam A."/>
            <person name="Pepin K.H."/>
            <person name="Johnson M."/>
            <person name="Bhonagiri V."/>
            <person name="Zhang X."/>
            <person name="Suruliraj S."/>
            <person name="Warren W."/>
            <person name="Chinwalla A."/>
            <person name="Mardis E.R."/>
            <person name="Wilson R.K."/>
        </authorList>
    </citation>
    <scope>NUCLEOTIDE SEQUENCE [LARGE SCALE GENOMIC DNA]</scope>
    <source>
        <strain evidence="1 2">ATCC 51873</strain>
    </source>
</reference>
<accession>G9Y6Q7</accession>
<dbReference type="EMBL" id="AGCI01000048">
    <property type="protein sequence ID" value="EHM42817.1"/>
    <property type="molecule type" value="Genomic_DNA"/>
</dbReference>
<dbReference type="AlphaFoldDB" id="G9Y6Q7"/>
<gene>
    <name evidence="1" type="ORF">HMPREF0454_02220</name>
</gene>
<comment type="caution">
    <text evidence="1">The sequence shown here is derived from an EMBL/GenBank/DDBJ whole genome shotgun (WGS) entry which is preliminary data.</text>
</comment>
<dbReference type="HOGENOM" id="CLU_3270862_0_0_6"/>
<dbReference type="Proteomes" id="UP000005959">
    <property type="component" value="Unassembled WGS sequence"/>
</dbReference>
<evidence type="ECO:0000313" key="1">
    <source>
        <dbReference type="EMBL" id="EHM42817.1"/>
    </source>
</evidence>
<evidence type="ECO:0000313" key="2">
    <source>
        <dbReference type="Proteomes" id="UP000005959"/>
    </source>
</evidence>
<sequence>MTIFLFPLINLYEKYFLFNRRAEKQGNSEKRSFGELALAYI</sequence>
<proteinExistence type="predicted"/>
<protein>
    <submittedName>
        <fullName evidence="1">Uncharacterized protein</fullName>
    </submittedName>
</protein>